<dbReference type="AlphaFoldDB" id="A0AAV8XHV4"/>
<name>A0AAV8XHV4_9CUCU</name>
<feature type="chain" id="PRO_5043507869" evidence="1">
    <location>
        <begin position="29"/>
        <end position="143"/>
    </location>
</feature>
<keyword evidence="3" id="KW-1185">Reference proteome</keyword>
<dbReference type="EMBL" id="JAPWTK010000557">
    <property type="protein sequence ID" value="KAJ8938425.1"/>
    <property type="molecule type" value="Genomic_DNA"/>
</dbReference>
<gene>
    <name evidence="2" type="ORF">NQ318_011864</name>
</gene>
<proteinExistence type="predicted"/>
<feature type="signal peptide" evidence="1">
    <location>
        <begin position="1"/>
        <end position="28"/>
    </location>
</feature>
<evidence type="ECO:0000313" key="2">
    <source>
        <dbReference type="EMBL" id="KAJ8938425.1"/>
    </source>
</evidence>
<comment type="caution">
    <text evidence="2">The sequence shown here is derived from an EMBL/GenBank/DDBJ whole genome shotgun (WGS) entry which is preliminary data.</text>
</comment>
<sequence>MCLPTIRIRPTCQLLMCILLVFFCIVHANIQSIHQTKHRVKRKVVFTSSSKFFFRLNGKLNTLNYTTFFATGYSLRINYDLPSTIPKRYKFFKRDIHRDITSIPDESAVRQFSCVVAHFCNVMSSILMSKNCGFFCGIINIIS</sequence>
<keyword evidence="1" id="KW-0732">Signal</keyword>
<dbReference type="Proteomes" id="UP001162162">
    <property type="component" value="Unassembled WGS sequence"/>
</dbReference>
<organism evidence="2 3">
    <name type="scientific">Aromia moschata</name>
    <dbReference type="NCBI Taxonomy" id="1265417"/>
    <lineage>
        <taxon>Eukaryota</taxon>
        <taxon>Metazoa</taxon>
        <taxon>Ecdysozoa</taxon>
        <taxon>Arthropoda</taxon>
        <taxon>Hexapoda</taxon>
        <taxon>Insecta</taxon>
        <taxon>Pterygota</taxon>
        <taxon>Neoptera</taxon>
        <taxon>Endopterygota</taxon>
        <taxon>Coleoptera</taxon>
        <taxon>Polyphaga</taxon>
        <taxon>Cucujiformia</taxon>
        <taxon>Chrysomeloidea</taxon>
        <taxon>Cerambycidae</taxon>
        <taxon>Cerambycinae</taxon>
        <taxon>Callichromatini</taxon>
        <taxon>Aromia</taxon>
    </lineage>
</organism>
<evidence type="ECO:0000313" key="3">
    <source>
        <dbReference type="Proteomes" id="UP001162162"/>
    </source>
</evidence>
<protein>
    <submittedName>
        <fullName evidence="2">Uncharacterized protein</fullName>
    </submittedName>
</protein>
<accession>A0AAV8XHV4</accession>
<feature type="non-terminal residue" evidence="2">
    <location>
        <position position="143"/>
    </location>
</feature>
<reference evidence="2" key="1">
    <citation type="journal article" date="2023" name="Insect Mol. Biol.">
        <title>Genome sequencing provides insights into the evolution of gene families encoding plant cell wall-degrading enzymes in longhorned beetles.</title>
        <authorList>
            <person name="Shin N.R."/>
            <person name="Okamura Y."/>
            <person name="Kirsch R."/>
            <person name="Pauchet Y."/>
        </authorList>
    </citation>
    <scope>NUCLEOTIDE SEQUENCE</scope>
    <source>
        <strain evidence="2">AMC_N1</strain>
    </source>
</reference>
<evidence type="ECO:0000256" key="1">
    <source>
        <dbReference type="SAM" id="SignalP"/>
    </source>
</evidence>